<feature type="transmembrane region" description="Helical" evidence="1">
    <location>
        <begin position="48"/>
        <end position="68"/>
    </location>
</feature>
<evidence type="ECO:0000256" key="1">
    <source>
        <dbReference type="SAM" id="Phobius"/>
    </source>
</evidence>
<keyword evidence="1" id="KW-0472">Membrane</keyword>
<accession>A0A3G6N8E1</accession>
<reference evidence="3 4" key="1">
    <citation type="submission" date="2018-11" db="EMBL/GenBank/DDBJ databases">
        <title>Proposal to divide the Flavobacteriaceae and reorganize its genera based on Amino Acid Identity values calculated from whole genome sequences.</title>
        <authorList>
            <person name="Nicholson A.C."/>
            <person name="Gulvik C.A."/>
            <person name="Whitney A.M."/>
            <person name="Humrighouse B.W."/>
            <person name="Bell M."/>
            <person name="Holmes B."/>
            <person name="Steigerwalt A."/>
            <person name="Villarma A."/>
            <person name="Sheth M."/>
            <person name="Batra D."/>
            <person name="Pryor J."/>
            <person name="Bernardet J.-F."/>
            <person name="Hugo C."/>
            <person name="Kampfer P."/>
            <person name="Newman J."/>
            <person name="Mcquiston J.R."/>
        </authorList>
    </citation>
    <scope>NUCLEOTIDE SEQUENCE [LARGE SCALE GENOMIC DNA]</scope>
    <source>
        <strain evidence="3 4">G0211</strain>
    </source>
</reference>
<keyword evidence="1" id="KW-1133">Transmembrane helix</keyword>
<dbReference type="AlphaFoldDB" id="A0A3G6N8E1"/>
<dbReference type="EMBL" id="CP033928">
    <property type="protein sequence ID" value="AZA61826.1"/>
    <property type="molecule type" value="Genomic_DNA"/>
</dbReference>
<organism evidence="3 4">
    <name type="scientific">Chryseobacterium indoltheticum</name>
    <dbReference type="NCBI Taxonomy" id="254"/>
    <lineage>
        <taxon>Bacteria</taxon>
        <taxon>Pseudomonadati</taxon>
        <taxon>Bacteroidota</taxon>
        <taxon>Flavobacteriia</taxon>
        <taxon>Flavobacteriales</taxon>
        <taxon>Weeksellaceae</taxon>
        <taxon>Chryseobacterium group</taxon>
        <taxon>Chryseobacterium</taxon>
    </lineage>
</organism>
<dbReference type="RefSeq" id="WP_123886467.1">
    <property type="nucleotide sequence ID" value="NZ_CP033928.1"/>
</dbReference>
<protein>
    <recommendedName>
        <fullName evidence="2">2TM domain-containing protein</fullName>
    </recommendedName>
</protein>
<dbReference type="InterPro" id="IPR025698">
    <property type="entry name" value="2TM_dom"/>
</dbReference>
<dbReference type="Proteomes" id="UP000269076">
    <property type="component" value="Chromosome"/>
</dbReference>
<proteinExistence type="predicted"/>
<evidence type="ECO:0000313" key="4">
    <source>
        <dbReference type="Proteomes" id="UP000269076"/>
    </source>
</evidence>
<dbReference type="Pfam" id="PF13239">
    <property type="entry name" value="2TM"/>
    <property type="match status" value="1"/>
</dbReference>
<keyword evidence="1" id="KW-0812">Transmembrane</keyword>
<gene>
    <name evidence="3" type="ORF">EG340_12585</name>
</gene>
<evidence type="ECO:0000313" key="3">
    <source>
        <dbReference type="EMBL" id="AZA61826.1"/>
    </source>
</evidence>
<sequence length="90" mass="10613">MNYNSAQQKVKGLKSFYKNWMWFTIVAGFILIRNIIKDNGTDHNFQGWFILTVWAIILGVKAVNVFIFDAEWENQILDEELNKSKKPINF</sequence>
<evidence type="ECO:0000259" key="2">
    <source>
        <dbReference type="Pfam" id="PF13239"/>
    </source>
</evidence>
<feature type="domain" description="2TM" evidence="2">
    <location>
        <begin position="5"/>
        <end position="80"/>
    </location>
</feature>
<name>A0A3G6N8E1_9FLAO</name>
<feature type="transmembrane region" description="Helical" evidence="1">
    <location>
        <begin position="20"/>
        <end position="36"/>
    </location>
</feature>